<dbReference type="SMART" id="SM00091">
    <property type="entry name" value="PAS"/>
    <property type="match status" value="7"/>
</dbReference>
<proteinExistence type="predicted"/>
<dbReference type="Pfam" id="PF00072">
    <property type="entry name" value="Response_reg"/>
    <property type="match status" value="1"/>
</dbReference>
<dbReference type="EC" id="2.7.13.3" evidence="2"/>
<dbReference type="PROSITE" id="PS50110">
    <property type="entry name" value="RESPONSE_REGULATORY"/>
    <property type="match status" value="1"/>
</dbReference>
<dbReference type="PANTHER" id="PTHR43304">
    <property type="entry name" value="PHYTOCHROME-LIKE PROTEIN CPH1"/>
    <property type="match status" value="1"/>
</dbReference>
<dbReference type="PROSITE" id="PS50113">
    <property type="entry name" value="PAC"/>
    <property type="match status" value="6"/>
</dbReference>
<dbReference type="InterPro" id="IPR000014">
    <property type="entry name" value="PAS"/>
</dbReference>
<feature type="modified residue" description="4-aspartylphosphate" evidence="6">
    <location>
        <position position="73"/>
    </location>
</feature>
<dbReference type="InterPro" id="IPR001789">
    <property type="entry name" value="Sig_transdc_resp-reg_receiver"/>
</dbReference>
<keyword evidence="5" id="KW-0418">Kinase</keyword>
<evidence type="ECO:0000313" key="11">
    <source>
        <dbReference type="EMBL" id="PWR71467.1"/>
    </source>
</evidence>
<dbReference type="PANTHER" id="PTHR43304:SF1">
    <property type="entry name" value="PAC DOMAIN-CONTAINING PROTEIN"/>
    <property type="match status" value="1"/>
</dbReference>
<evidence type="ECO:0000256" key="3">
    <source>
        <dbReference type="ARBA" id="ARBA00022553"/>
    </source>
</evidence>
<dbReference type="RefSeq" id="WP_109969085.1">
    <property type="nucleotide sequence ID" value="NZ_CP176093.1"/>
</dbReference>
<evidence type="ECO:0000259" key="7">
    <source>
        <dbReference type="PROSITE" id="PS50109"/>
    </source>
</evidence>
<reference evidence="11 12" key="1">
    <citation type="submission" date="2018-05" db="EMBL/GenBank/DDBJ databases">
        <title>Draft genome of Methanospirillum lacunae Ki8-1.</title>
        <authorList>
            <person name="Dueholm M.S."/>
            <person name="Nielsen P.H."/>
            <person name="Bakmann L.F."/>
            <person name="Otzen D.E."/>
        </authorList>
    </citation>
    <scope>NUCLEOTIDE SEQUENCE [LARGE SCALE GENOMIC DNA]</scope>
    <source>
        <strain evidence="11 12">Ki8-1</strain>
    </source>
</reference>
<feature type="domain" description="PAS" evidence="9">
    <location>
        <begin position="729"/>
        <end position="784"/>
    </location>
</feature>
<dbReference type="SMART" id="SM00387">
    <property type="entry name" value="HATPase_c"/>
    <property type="match status" value="1"/>
</dbReference>
<dbReference type="EMBL" id="QGMY01000008">
    <property type="protein sequence ID" value="PWR71467.1"/>
    <property type="molecule type" value="Genomic_DNA"/>
</dbReference>
<organism evidence="11 12">
    <name type="scientific">Methanospirillum lacunae</name>
    <dbReference type="NCBI Taxonomy" id="668570"/>
    <lineage>
        <taxon>Archaea</taxon>
        <taxon>Methanobacteriati</taxon>
        <taxon>Methanobacteriota</taxon>
        <taxon>Stenosarchaea group</taxon>
        <taxon>Methanomicrobia</taxon>
        <taxon>Methanomicrobiales</taxon>
        <taxon>Methanospirillaceae</taxon>
        <taxon>Methanospirillum</taxon>
    </lineage>
</organism>
<feature type="domain" description="PAS" evidence="9">
    <location>
        <begin position="859"/>
        <end position="903"/>
    </location>
</feature>
<evidence type="ECO:0000259" key="8">
    <source>
        <dbReference type="PROSITE" id="PS50110"/>
    </source>
</evidence>
<dbReference type="Gene3D" id="3.30.565.10">
    <property type="entry name" value="Histidine kinase-like ATPase, C-terminal domain"/>
    <property type="match status" value="1"/>
</dbReference>
<dbReference type="GO" id="GO:0000160">
    <property type="term" value="P:phosphorelay signal transduction system"/>
    <property type="evidence" value="ECO:0007669"/>
    <property type="project" value="InterPro"/>
</dbReference>
<keyword evidence="4" id="KW-0808">Transferase</keyword>
<dbReference type="PROSITE" id="PS50109">
    <property type="entry name" value="HIS_KIN"/>
    <property type="match status" value="1"/>
</dbReference>
<accession>A0A2V2N5H6</accession>
<dbReference type="SUPFAM" id="SSF55785">
    <property type="entry name" value="PYP-like sensor domain (PAS domain)"/>
    <property type="match status" value="7"/>
</dbReference>
<dbReference type="Gene3D" id="3.40.50.2300">
    <property type="match status" value="1"/>
</dbReference>
<evidence type="ECO:0000256" key="5">
    <source>
        <dbReference type="ARBA" id="ARBA00022777"/>
    </source>
</evidence>
<evidence type="ECO:0000313" key="12">
    <source>
        <dbReference type="Proteomes" id="UP000245657"/>
    </source>
</evidence>
<dbReference type="SMART" id="SM00086">
    <property type="entry name" value="PAC"/>
    <property type="match status" value="7"/>
</dbReference>
<feature type="domain" description="PAS" evidence="9">
    <location>
        <begin position="460"/>
        <end position="501"/>
    </location>
</feature>
<dbReference type="InterPro" id="IPR000700">
    <property type="entry name" value="PAS-assoc_C"/>
</dbReference>
<dbReference type="InterPro" id="IPR052162">
    <property type="entry name" value="Sensor_kinase/Photoreceptor"/>
</dbReference>
<dbReference type="Pfam" id="PF13426">
    <property type="entry name" value="PAS_9"/>
    <property type="match status" value="3"/>
</dbReference>
<comment type="caution">
    <text evidence="11">The sequence shown here is derived from an EMBL/GenBank/DDBJ whole genome shotgun (WGS) entry which is preliminary data.</text>
</comment>
<feature type="domain" description="PAC" evidence="10">
    <location>
        <begin position="1077"/>
        <end position="1127"/>
    </location>
</feature>
<dbReference type="InterPro" id="IPR035965">
    <property type="entry name" value="PAS-like_dom_sf"/>
</dbReference>
<feature type="domain" description="PAC" evidence="10">
    <location>
        <begin position="806"/>
        <end position="858"/>
    </location>
</feature>
<dbReference type="CDD" id="cd00156">
    <property type="entry name" value="REC"/>
    <property type="match status" value="1"/>
</dbReference>
<dbReference type="InterPro" id="IPR013767">
    <property type="entry name" value="PAS_fold"/>
</dbReference>
<feature type="domain" description="Response regulatory" evidence="8">
    <location>
        <begin position="23"/>
        <end position="138"/>
    </location>
</feature>
<dbReference type="GeneID" id="97550390"/>
<dbReference type="GO" id="GO:0006355">
    <property type="term" value="P:regulation of DNA-templated transcription"/>
    <property type="evidence" value="ECO:0007669"/>
    <property type="project" value="InterPro"/>
</dbReference>
<evidence type="ECO:0000256" key="1">
    <source>
        <dbReference type="ARBA" id="ARBA00000085"/>
    </source>
</evidence>
<evidence type="ECO:0000256" key="4">
    <source>
        <dbReference type="ARBA" id="ARBA00022679"/>
    </source>
</evidence>
<gene>
    <name evidence="11" type="ORF">DK846_11430</name>
</gene>
<dbReference type="SMART" id="SM00448">
    <property type="entry name" value="REC"/>
    <property type="match status" value="1"/>
</dbReference>
<dbReference type="Gene3D" id="3.30.450.20">
    <property type="entry name" value="PAS domain"/>
    <property type="match status" value="7"/>
</dbReference>
<dbReference type="CDD" id="cd00130">
    <property type="entry name" value="PAS"/>
    <property type="match status" value="7"/>
</dbReference>
<evidence type="ECO:0000256" key="2">
    <source>
        <dbReference type="ARBA" id="ARBA00012438"/>
    </source>
</evidence>
<feature type="domain" description="PAS" evidence="9">
    <location>
        <begin position="1001"/>
        <end position="1075"/>
    </location>
</feature>
<name>A0A2V2N5H6_9EURY</name>
<dbReference type="PROSITE" id="PS50112">
    <property type="entry name" value="PAS"/>
    <property type="match status" value="6"/>
</dbReference>
<keyword evidence="12" id="KW-1185">Reference proteome</keyword>
<dbReference type="NCBIfam" id="TIGR00229">
    <property type="entry name" value="sensory_box"/>
    <property type="match status" value="5"/>
</dbReference>
<dbReference type="InterPro" id="IPR003594">
    <property type="entry name" value="HATPase_dom"/>
</dbReference>
<evidence type="ECO:0000256" key="6">
    <source>
        <dbReference type="PROSITE-ProRule" id="PRU00169"/>
    </source>
</evidence>
<dbReference type="CDD" id="cd00075">
    <property type="entry name" value="HATPase"/>
    <property type="match status" value="1"/>
</dbReference>
<sequence>MEKNIWLSTRIPTLIGGGRSLISVLYVDDEQMLLEICKIFLEKTGELQVQTEFSPSRALERIQHEVFDVIVSDYQMPGMDGIEFLKQIRGSGNTIPFIIFTGRGREEVAVAALKEGADFYLQKGGDPTSQFAEMSNHIRQLVRRHRAESALRENEQKYHTLFDSAFDAILLLDNTEIIECNPPTAALFGVPLEAVIGRSPMDFSPEYQEDGSLSKEKGSAQIQKALSGKPLLFEWKHQRADGTVFDSEVSLTRIMVNEKNLLLGIIRDITIRKRSEEELRKKGEELAASYEELLSTEEELQTQYQTIAQNEQALKSNEAKLNAILQGSPIPQFVIDTDHRVIHWNNALVVSTGINESEIIGTDQHWRVFYKDKRPCLADLLLDSHEDHLQEWYDDKVVRSTIVPDAYSGVDFFPHLGKGGIWFSFTATLIRDDTGKVIGALETLEDITSQKLTTLALTDSESQYRGVIENLQDIFYRSDLEGRLVMVSPSVLALMGYKTLEECLGKNISNEFYADPTERDRFIADVYRNGSVSNYLVTLKKHDGTPVPVSTSSHVYYGEDGNPAGIEGTFRDMTEQIETHERLKRNETILSAVINESPVPLFVINSSHQVIYWNKALEKYSNVTADETIGTNHHWRAFYHSERPCLADLLVQEEKDEIPRWYLGKYAPSRLIDGAYEAVDFFPEIGEQGCWLYFTAAPIRGSDGVIIGAVEVLQDISDQKAAEEEIQTLTRFQESIIMSANVWLMVLDKDGKIVIWNHAAEEITGYAGSEVSGRSWIWKALYPDPIYRQSVTSAIFRIINNNLFLQDFQTTILTKTGEQKEILWNTRKLVGSDFSAEEFVAIGIDISGRIRAEQALRDSENTLQAIVKGSPITQFVIDQDHRIIYWNTALEAYSHLTAEEMVGTDQHWRAFYHDKRPCIADLVVDGADATTNTSFPEHYEKSQLIEGGYQAVDFFPTMGGGSWLFITAAPIRDDTGKVIGAVETLEDITERKMVENSLLESEERFRTVFTLANDAIFLFRIINGKPDGFVEVNDTACSLLGYQREELLNLSPSDIFHSDSKAREHNNMSMLQKYGHATYESIILTKAGDPVPVEISSHSYEFRGVQMVLSIGRDISERKRFESAIQNANKKLNLLSSITRHDILNQLTVLSGYLDLSEDVADNDESRGLIAKEKKTADTITRQILFTRDYQTVGIQSPLWQNLSSVIQKAAHLLDTREVTILIDIQNCEIFADPLLEKVFFNLIDNSLRYGKSLTKISFSIEKQEDQTVLICSDDGGGIPLAEKENIFNRRYFSNTGFGLFLSREILFITGLSIIESGEFGVGARFEIVIPPGGIRSL</sequence>
<feature type="domain" description="PAS" evidence="9">
    <location>
        <begin position="586"/>
        <end position="642"/>
    </location>
</feature>
<dbReference type="InterPro" id="IPR011006">
    <property type="entry name" value="CheY-like_superfamily"/>
</dbReference>
<dbReference type="Pfam" id="PF02518">
    <property type="entry name" value="HATPase_c"/>
    <property type="match status" value="1"/>
</dbReference>
<evidence type="ECO:0000259" key="9">
    <source>
        <dbReference type="PROSITE" id="PS50112"/>
    </source>
</evidence>
<dbReference type="Pfam" id="PF08448">
    <property type="entry name" value="PAS_4"/>
    <property type="match status" value="2"/>
</dbReference>
<dbReference type="InterPro" id="IPR005467">
    <property type="entry name" value="His_kinase_dom"/>
</dbReference>
<feature type="domain" description="PAC" evidence="10">
    <location>
        <begin position="533"/>
        <end position="585"/>
    </location>
</feature>
<dbReference type="SUPFAM" id="SSF55874">
    <property type="entry name" value="ATPase domain of HSP90 chaperone/DNA topoisomerase II/histidine kinase"/>
    <property type="match status" value="1"/>
</dbReference>
<dbReference type="GO" id="GO:0004673">
    <property type="term" value="F:protein histidine kinase activity"/>
    <property type="evidence" value="ECO:0007669"/>
    <property type="project" value="UniProtKB-EC"/>
</dbReference>
<dbReference type="Pfam" id="PF00989">
    <property type="entry name" value="PAS"/>
    <property type="match status" value="2"/>
</dbReference>
<dbReference type="SUPFAM" id="SSF52172">
    <property type="entry name" value="CheY-like"/>
    <property type="match status" value="1"/>
</dbReference>
<protein>
    <recommendedName>
        <fullName evidence="2">histidine kinase</fullName>
        <ecNumber evidence="2">2.7.13.3</ecNumber>
    </recommendedName>
</protein>
<comment type="catalytic activity">
    <reaction evidence="1">
        <text>ATP + protein L-histidine = ADP + protein N-phospho-L-histidine.</text>
        <dbReference type="EC" id="2.7.13.3"/>
    </reaction>
</comment>
<feature type="domain" description="Histidine kinase" evidence="7">
    <location>
        <begin position="1138"/>
        <end position="1334"/>
    </location>
</feature>
<feature type="domain" description="PAS" evidence="9">
    <location>
        <begin position="317"/>
        <end position="388"/>
    </location>
</feature>
<dbReference type="Proteomes" id="UP000245657">
    <property type="component" value="Unassembled WGS sequence"/>
</dbReference>
<dbReference type="InterPro" id="IPR036890">
    <property type="entry name" value="HATPase_C_sf"/>
</dbReference>
<evidence type="ECO:0000259" key="10">
    <source>
        <dbReference type="PROSITE" id="PS50113"/>
    </source>
</evidence>
<feature type="domain" description="PAC" evidence="10">
    <location>
        <begin position="231"/>
        <end position="281"/>
    </location>
</feature>
<dbReference type="InterPro" id="IPR001610">
    <property type="entry name" value="PAC"/>
</dbReference>
<dbReference type="InterPro" id="IPR013656">
    <property type="entry name" value="PAS_4"/>
</dbReference>
<feature type="domain" description="PAC" evidence="10">
    <location>
        <begin position="945"/>
        <end position="1000"/>
    </location>
</feature>
<keyword evidence="3 6" id="KW-0597">Phosphoprotein</keyword>
<feature type="domain" description="PAC" evidence="10">
    <location>
        <begin position="672"/>
        <end position="728"/>
    </location>
</feature>